<reference evidence="2" key="1">
    <citation type="journal article" date="2015" name="Genome Announc.">
        <title>Draft genome sequence of the cellulolytic fungus Chaetomium globosum.</title>
        <authorList>
            <person name="Cuomo C.A."/>
            <person name="Untereiner W.A."/>
            <person name="Ma L.-J."/>
            <person name="Grabherr M."/>
            <person name="Birren B.W."/>
        </authorList>
    </citation>
    <scope>NUCLEOTIDE SEQUENCE [LARGE SCALE GENOMIC DNA]</scope>
    <source>
        <strain evidence="2">ATCC 6205 / CBS 148.51 / DSM 1962 / NBRC 6347 / NRRL 1970</strain>
    </source>
</reference>
<dbReference type="HOGENOM" id="CLU_3351018_0_0_1"/>
<dbReference type="AlphaFoldDB" id="Q2H498"/>
<dbReference type="Proteomes" id="UP000001056">
    <property type="component" value="Unassembled WGS sequence"/>
</dbReference>
<evidence type="ECO:0000313" key="1">
    <source>
        <dbReference type="EMBL" id="EAQ89898.1"/>
    </source>
</evidence>
<dbReference type="GeneID" id="4390859"/>
<name>Q2H498_CHAGB</name>
<dbReference type="InParanoid" id="Q2H498"/>
<accession>Q2H498</accession>
<sequence>MPGVATELVTAGFPAEHEANVLLNSPSRCFRKDSASS</sequence>
<organism evidence="1 2">
    <name type="scientific">Chaetomium globosum (strain ATCC 6205 / CBS 148.51 / DSM 1962 / NBRC 6347 / NRRL 1970)</name>
    <name type="common">Soil fungus</name>
    <dbReference type="NCBI Taxonomy" id="306901"/>
    <lineage>
        <taxon>Eukaryota</taxon>
        <taxon>Fungi</taxon>
        <taxon>Dikarya</taxon>
        <taxon>Ascomycota</taxon>
        <taxon>Pezizomycotina</taxon>
        <taxon>Sordariomycetes</taxon>
        <taxon>Sordariomycetidae</taxon>
        <taxon>Sordariales</taxon>
        <taxon>Chaetomiaceae</taxon>
        <taxon>Chaetomium</taxon>
    </lineage>
</organism>
<dbReference type="RefSeq" id="XP_001222612.1">
    <property type="nucleotide sequence ID" value="XM_001222611.1"/>
</dbReference>
<evidence type="ECO:0000313" key="2">
    <source>
        <dbReference type="Proteomes" id="UP000001056"/>
    </source>
</evidence>
<dbReference type="EMBL" id="CH408031">
    <property type="protein sequence ID" value="EAQ89898.1"/>
    <property type="molecule type" value="Genomic_DNA"/>
</dbReference>
<proteinExistence type="predicted"/>
<dbReference type="VEuPathDB" id="FungiDB:CHGG_06517"/>
<gene>
    <name evidence="1" type="ORF">CHGG_06517</name>
</gene>
<protein>
    <submittedName>
        <fullName evidence="1">Uncharacterized protein</fullName>
    </submittedName>
</protein>
<keyword evidence="2" id="KW-1185">Reference proteome</keyword>